<keyword evidence="6" id="KW-0418">Kinase</keyword>
<dbReference type="InterPro" id="IPR018094">
    <property type="entry name" value="Thymidylate_kinase"/>
</dbReference>
<dbReference type="InterPro" id="IPR027417">
    <property type="entry name" value="P-loop_NTPase"/>
</dbReference>
<comment type="similarity">
    <text evidence="1">Belongs to the thymidylate kinase family.</text>
</comment>
<protein>
    <recommendedName>
        <fullName evidence="2">dTMP kinase</fullName>
        <ecNumber evidence="2">2.7.4.9</ecNumber>
    </recommendedName>
</protein>
<name>A0A383F7U5_9ZZZZ</name>
<dbReference type="GO" id="GO:0006235">
    <property type="term" value="P:dTTP biosynthetic process"/>
    <property type="evidence" value="ECO:0007669"/>
    <property type="project" value="TreeGrafter"/>
</dbReference>
<dbReference type="GO" id="GO:0005829">
    <property type="term" value="C:cytosol"/>
    <property type="evidence" value="ECO:0007669"/>
    <property type="project" value="TreeGrafter"/>
</dbReference>
<dbReference type="InterPro" id="IPR039430">
    <property type="entry name" value="Thymidylate_kin-like_dom"/>
</dbReference>
<evidence type="ECO:0000256" key="7">
    <source>
        <dbReference type="ARBA" id="ARBA00022840"/>
    </source>
</evidence>
<dbReference type="GO" id="GO:0004798">
    <property type="term" value="F:dTMP kinase activity"/>
    <property type="evidence" value="ECO:0007669"/>
    <property type="project" value="UniProtKB-EC"/>
</dbReference>
<keyword evidence="5" id="KW-0547">Nucleotide-binding</keyword>
<feature type="non-terminal residue" evidence="10">
    <location>
        <position position="91"/>
    </location>
</feature>
<evidence type="ECO:0000256" key="6">
    <source>
        <dbReference type="ARBA" id="ARBA00022777"/>
    </source>
</evidence>
<dbReference type="SUPFAM" id="SSF52540">
    <property type="entry name" value="P-loop containing nucleoside triphosphate hydrolases"/>
    <property type="match status" value="1"/>
</dbReference>
<proteinExistence type="inferred from homology"/>
<keyword evidence="7" id="KW-0067">ATP-binding</keyword>
<dbReference type="GO" id="GO:0006233">
    <property type="term" value="P:dTDP biosynthetic process"/>
    <property type="evidence" value="ECO:0007669"/>
    <property type="project" value="InterPro"/>
</dbReference>
<feature type="non-terminal residue" evidence="10">
    <location>
        <position position="1"/>
    </location>
</feature>
<dbReference type="EMBL" id="UINC01231773">
    <property type="protein sequence ID" value="SVE64455.1"/>
    <property type="molecule type" value="Genomic_DNA"/>
</dbReference>
<dbReference type="Pfam" id="PF02223">
    <property type="entry name" value="Thymidylate_kin"/>
    <property type="match status" value="1"/>
</dbReference>
<evidence type="ECO:0000256" key="4">
    <source>
        <dbReference type="ARBA" id="ARBA00022727"/>
    </source>
</evidence>
<evidence type="ECO:0000256" key="3">
    <source>
        <dbReference type="ARBA" id="ARBA00022679"/>
    </source>
</evidence>
<evidence type="ECO:0000259" key="9">
    <source>
        <dbReference type="Pfam" id="PF02223"/>
    </source>
</evidence>
<evidence type="ECO:0000256" key="8">
    <source>
        <dbReference type="ARBA" id="ARBA00048743"/>
    </source>
</evidence>
<dbReference type="PANTHER" id="PTHR10344:SF4">
    <property type="entry name" value="UMP-CMP KINASE 2, MITOCHONDRIAL"/>
    <property type="match status" value="1"/>
</dbReference>
<evidence type="ECO:0000256" key="1">
    <source>
        <dbReference type="ARBA" id="ARBA00009776"/>
    </source>
</evidence>
<evidence type="ECO:0000256" key="2">
    <source>
        <dbReference type="ARBA" id="ARBA00012980"/>
    </source>
</evidence>
<sequence length="91" mass="9364">VEGADGTGKSTQARLLADRLGGLFTREPGGTPLGERIRDLVLDPMGEGPVDRAEALLMAAARAQHVDLVVAPALAAGRDVVSDRFVASSIA</sequence>
<dbReference type="EC" id="2.7.4.9" evidence="2"/>
<dbReference type="CDD" id="cd01672">
    <property type="entry name" value="TMPK"/>
    <property type="match status" value="1"/>
</dbReference>
<reference evidence="10" key="1">
    <citation type="submission" date="2018-05" db="EMBL/GenBank/DDBJ databases">
        <authorList>
            <person name="Lanie J.A."/>
            <person name="Ng W.-L."/>
            <person name="Kazmierczak K.M."/>
            <person name="Andrzejewski T.M."/>
            <person name="Davidsen T.M."/>
            <person name="Wayne K.J."/>
            <person name="Tettelin H."/>
            <person name="Glass J.I."/>
            <person name="Rusch D."/>
            <person name="Podicherti R."/>
            <person name="Tsui H.-C.T."/>
            <person name="Winkler M.E."/>
        </authorList>
    </citation>
    <scope>NUCLEOTIDE SEQUENCE</scope>
</reference>
<dbReference type="PANTHER" id="PTHR10344">
    <property type="entry name" value="THYMIDYLATE KINASE"/>
    <property type="match status" value="1"/>
</dbReference>
<gene>
    <name evidence="10" type="ORF">METZ01_LOCUS517309</name>
</gene>
<dbReference type="GO" id="GO:0005524">
    <property type="term" value="F:ATP binding"/>
    <property type="evidence" value="ECO:0007669"/>
    <property type="project" value="UniProtKB-KW"/>
</dbReference>
<dbReference type="AlphaFoldDB" id="A0A383F7U5"/>
<evidence type="ECO:0000313" key="10">
    <source>
        <dbReference type="EMBL" id="SVE64455.1"/>
    </source>
</evidence>
<keyword evidence="4" id="KW-0545">Nucleotide biosynthesis</keyword>
<feature type="domain" description="Thymidylate kinase-like" evidence="9">
    <location>
        <begin position="1"/>
        <end position="91"/>
    </location>
</feature>
<comment type="catalytic activity">
    <reaction evidence="8">
        <text>dTMP + ATP = dTDP + ADP</text>
        <dbReference type="Rhea" id="RHEA:13517"/>
        <dbReference type="ChEBI" id="CHEBI:30616"/>
        <dbReference type="ChEBI" id="CHEBI:58369"/>
        <dbReference type="ChEBI" id="CHEBI:63528"/>
        <dbReference type="ChEBI" id="CHEBI:456216"/>
        <dbReference type="EC" id="2.7.4.9"/>
    </reaction>
</comment>
<dbReference type="Gene3D" id="3.40.50.300">
    <property type="entry name" value="P-loop containing nucleotide triphosphate hydrolases"/>
    <property type="match status" value="1"/>
</dbReference>
<dbReference type="GO" id="GO:0006227">
    <property type="term" value="P:dUDP biosynthetic process"/>
    <property type="evidence" value="ECO:0007669"/>
    <property type="project" value="TreeGrafter"/>
</dbReference>
<dbReference type="NCBIfam" id="TIGR00041">
    <property type="entry name" value="DTMP_kinase"/>
    <property type="match status" value="1"/>
</dbReference>
<organism evidence="10">
    <name type="scientific">marine metagenome</name>
    <dbReference type="NCBI Taxonomy" id="408172"/>
    <lineage>
        <taxon>unclassified sequences</taxon>
        <taxon>metagenomes</taxon>
        <taxon>ecological metagenomes</taxon>
    </lineage>
</organism>
<keyword evidence="3" id="KW-0808">Transferase</keyword>
<accession>A0A383F7U5</accession>
<evidence type="ECO:0000256" key="5">
    <source>
        <dbReference type="ARBA" id="ARBA00022741"/>
    </source>
</evidence>